<keyword evidence="1" id="KW-0732">Signal</keyword>
<feature type="signal peptide" evidence="1">
    <location>
        <begin position="1"/>
        <end position="25"/>
    </location>
</feature>
<feature type="chain" id="PRO_5043777121" evidence="1">
    <location>
        <begin position="26"/>
        <end position="768"/>
    </location>
</feature>
<reference evidence="2 3" key="1">
    <citation type="submission" date="2023-03" db="EMBL/GenBank/DDBJ databases">
        <title>High-quality genome of Scylla paramamosain provides insights in environmental adaptation.</title>
        <authorList>
            <person name="Zhang L."/>
        </authorList>
    </citation>
    <scope>NUCLEOTIDE SEQUENCE [LARGE SCALE GENOMIC DNA]</scope>
    <source>
        <strain evidence="2">LZ_2023a</strain>
        <tissue evidence="2">Muscle</tissue>
    </source>
</reference>
<dbReference type="Pfam" id="PF16061">
    <property type="entry name" value="DUF4803"/>
    <property type="match status" value="1"/>
</dbReference>
<dbReference type="EMBL" id="JARAKH010000027">
    <property type="protein sequence ID" value="KAK8389848.1"/>
    <property type="molecule type" value="Genomic_DNA"/>
</dbReference>
<keyword evidence="3" id="KW-1185">Reference proteome</keyword>
<sequence length="768" mass="87954">MKWKWLSWSLVVLIVSQTLLTKTAANEEAVNAISIEKSVLDLLTPLIGDVTTALQGFIDIGKIGMGVAKFITIISDQTDGNLVPKTKTHHWRSRRQAFNYLHIFNVSLEDMNFGSYIPLADRKMLAMFEVLSDRLDQMENGVNGVANSLRDLANGMQNMVRWEIALNTMEEYIRPINTLYRRFRLYQKMKDKIEDYTLMDFANTVVSHDTHSVMSLMAHLHSMAAPEASLRTSSLDEALSVSALNDPRFFYHVNEKVTRKMILQEKLITENMHDDNRPEQLSLRPSLFRMLQDTLKTSDNCHLHQSPQQLIEGLNIILALTEARGFAMLEFAWMILRVYNEGNFTVEQEVSKKLYLQYSEDIMSEAKSVLDKVPREFFRCDPRHHEEGETYIQLTELLQGYIENEVDMNADGSCSQNCGYYQHARNEGCYMPQSQYCGQHRRCNGIIHDCKFYDADATVCLSRKPYRRYDSITYENRKHLGSYQDCRGTEMKVDSWWRFLYHCSYCLCLCDDGSSPSSDRYISLTPALSDLQKNMIVTGVKFTKQRRVIHVQIQQGQVLPQGQINSSTIQWVETEPIVINNLNYTEGTDYKKLSFEDRSIDLDKLEGPGGHVVTGVRFRMLGSHLNLEIKITPINYTSGVMQPIMSYWISNDNTPAMAKNPRQEIDLHSPDDPTKFPALSKIDSLPDTFMRFVSTDRVKDVAQLTVPFFDSQTVAPTPSSWLSGIELFHKGQPGSGGFLAMKVFNYDMTSHMEVSSNEPRTVLLPKSQ</sequence>
<organism evidence="2 3">
    <name type="scientific">Scylla paramamosain</name>
    <name type="common">Mud crab</name>
    <dbReference type="NCBI Taxonomy" id="85552"/>
    <lineage>
        <taxon>Eukaryota</taxon>
        <taxon>Metazoa</taxon>
        <taxon>Ecdysozoa</taxon>
        <taxon>Arthropoda</taxon>
        <taxon>Crustacea</taxon>
        <taxon>Multicrustacea</taxon>
        <taxon>Malacostraca</taxon>
        <taxon>Eumalacostraca</taxon>
        <taxon>Eucarida</taxon>
        <taxon>Decapoda</taxon>
        <taxon>Pleocyemata</taxon>
        <taxon>Brachyura</taxon>
        <taxon>Eubrachyura</taxon>
        <taxon>Portunoidea</taxon>
        <taxon>Portunidae</taxon>
        <taxon>Portuninae</taxon>
        <taxon>Scylla</taxon>
    </lineage>
</organism>
<evidence type="ECO:0000256" key="1">
    <source>
        <dbReference type="SAM" id="SignalP"/>
    </source>
</evidence>
<dbReference type="Proteomes" id="UP001487740">
    <property type="component" value="Unassembled WGS sequence"/>
</dbReference>
<gene>
    <name evidence="2" type="ORF">O3P69_009090</name>
</gene>
<proteinExistence type="predicted"/>
<name>A0AAW0TQ13_SCYPA</name>
<evidence type="ECO:0000313" key="2">
    <source>
        <dbReference type="EMBL" id="KAK8389848.1"/>
    </source>
</evidence>
<dbReference type="InterPro" id="IPR032062">
    <property type="entry name" value="DUF4803"/>
</dbReference>
<comment type="caution">
    <text evidence="2">The sequence shown here is derived from an EMBL/GenBank/DDBJ whole genome shotgun (WGS) entry which is preliminary data.</text>
</comment>
<dbReference type="PANTHER" id="PTHR47890:SF1">
    <property type="entry name" value="LD24308P"/>
    <property type="match status" value="1"/>
</dbReference>
<protein>
    <submittedName>
        <fullName evidence="2">Uncharacterized protein</fullName>
    </submittedName>
</protein>
<dbReference type="AlphaFoldDB" id="A0AAW0TQ13"/>
<accession>A0AAW0TQ13</accession>
<evidence type="ECO:0000313" key="3">
    <source>
        <dbReference type="Proteomes" id="UP001487740"/>
    </source>
</evidence>
<dbReference type="PANTHER" id="PTHR47890">
    <property type="entry name" value="LD24308P"/>
    <property type="match status" value="1"/>
</dbReference>